<reference evidence="11" key="2">
    <citation type="submission" date="2021-01" db="UniProtKB">
        <authorList>
            <consortium name="EnsemblMetazoa"/>
        </authorList>
    </citation>
    <scope>IDENTIFICATION</scope>
</reference>
<evidence type="ECO:0000256" key="4">
    <source>
        <dbReference type="ARBA" id="ARBA00022846"/>
    </source>
</evidence>
<name>A0A7M7R9F5_STRPU</name>
<dbReference type="GO" id="GO:0005930">
    <property type="term" value="C:axoneme"/>
    <property type="evidence" value="ECO:0000318"/>
    <property type="project" value="GO_Central"/>
</dbReference>
<sequence>MESEGLHLNISYVGSCGTVLSAEQSAALQTSLVILQNNYKFNRVFFWGKISGIKGDYFIAQGCGNDEMVERKTLYSLDCVTWGLLPLATQAIRDQCSVVKGRFIGDPSHEYEHIEIQKLGEGEDATEEENTIMIKEEDRLAAVIAKIDEEVAVVPRGAYVRTPHGLVLKNRSFEGLSVTESGKLHNYFHFREPVRLNEKTLLEKADLDKSIDFLDPIHEDIPRGGSWSLDFVRGGGLVTIRSLLWPGMNFYHVPQSRKFGYIYIGTGEQNKDLPFML</sequence>
<dbReference type="GO" id="GO:0035082">
    <property type="term" value="P:axoneme assembly"/>
    <property type="evidence" value="ECO:0000318"/>
    <property type="project" value="GO_Central"/>
</dbReference>
<dbReference type="GO" id="GO:0060091">
    <property type="term" value="C:kinocilium"/>
    <property type="evidence" value="ECO:0007669"/>
    <property type="project" value="UniProtKB-SubCell"/>
</dbReference>
<dbReference type="OrthoDB" id="10258956at2759"/>
<evidence type="ECO:0000256" key="6">
    <source>
        <dbReference type="ARBA" id="ARBA00023212"/>
    </source>
</evidence>
<proteinExistence type="inferred from homology"/>
<dbReference type="PANTHER" id="PTHR22069:SF0">
    <property type="entry name" value="RADIAL SPOKE HEAD PROTEIN 9 HOMOLOG"/>
    <property type="match status" value="1"/>
</dbReference>
<accession>A0A7M7R9F5</accession>
<dbReference type="CTD" id="221421"/>
<dbReference type="RefSeq" id="XP_780230.2">
    <property type="nucleotide sequence ID" value="XM_775137.5"/>
</dbReference>
<keyword evidence="5" id="KW-0969">Cilium</keyword>
<dbReference type="InterPro" id="IPR006802">
    <property type="entry name" value="Radial_spoke"/>
</dbReference>
<dbReference type="GO" id="GO:0060294">
    <property type="term" value="P:cilium movement involved in cell motility"/>
    <property type="evidence" value="ECO:0000318"/>
    <property type="project" value="GO_Central"/>
</dbReference>
<dbReference type="OMA" id="TFYHVPN"/>
<dbReference type="Pfam" id="PF04712">
    <property type="entry name" value="Radial_spoke"/>
    <property type="match status" value="1"/>
</dbReference>
<keyword evidence="6" id="KW-0206">Cytoskeleton</keyword>
<comment type="similarity">
    <text evidence="9">Belongs to the flagellar radial spoke RSP9 family.</text>
</comment>
<organism evidence="11 12">
    <name type="scientific">Strongylocentrotus purpuratus</name>
    <name type="common">Purple sea urchin</name>
    <dbReference type="NCBI Taxonomy" id="7668"/>
    <lineage>
        <taxon>Eukaryota</taxon>
        <taxon>Metazoa</taxon>
        <taxon>Echinodermata</taxon>
        <taxon>Eleutherozoa</taxon>
        <taxon>Echinozoa</taxon>
        <taxon>Echinoidea</taxon>
        <taxon>Euechinoidea</taxon>
        <taxon>Echinacea</taxon>
        <taxon>Camarodonta</taxon>
        <taxon>Echinidea</taxon>
        <taxon>Strongylocentrotidae</taxon>
        <taxon>Strongylocentrotus</taxon>
    </lineage>
</organism>
<comment type="subcellular location">
    <subcellularLocation>
        <location evidence="8">Cell projection</location>
        <location evidence="8">Kinocilium</location>
    </subcellularLocation>
    <subcellularLocation>
        <location evidence="1">Cytoplasm</location>
        <location evidence="1">Cytoskeleton</location>
        <location evidence="1">Flagellum axoneme</location>
    </subcellularLocation>
</comment>
<evidence type="ECO:0000313" key="11">
    <source>
        <dbReference type="EnsemblMetazoa" id="XP_780230"/>
    </source>
</evidence>
<protein>
    <recommendedName>
        <fullName evidence="10">Radial spoke head protein 9 homolog</fullName>
    </recommendedName>
</protein>
<evidence type="ECO:0000256" key="10">
    <source>
        <dbReference type="ARBA" id="ARBA00041080"/>
    </source>
</evidence>
<evidence type="ECO:0000256" key="7">
    <source>
        <dbReference type="ARBA" id="ARBA00023273"/>
    </source>
</evidence>
<keyword evidence="12" id="KW-1185">Reference proteome</keyword>
<dbReference type="AlphaFoldDB" id="A0A7M7R9F5"/>
<evidence type="ECO:0000256" key="3">
    <source>
        <dbReference type="ARBA" id="ARBA00022794"/>
    </source>
</evidence>
<dbReference type="GeneID" id="574753"/>
<evidence type="ECO:0000256" key="8">
    <source>
        <dbReference type="ARBA" id="ARBA00037822"/>
    </source>
</evidence>
<keyword evidence="3" id="KW-0970">Cilium biogenesis/degradation</keyword>
<evidence type="ECO:0000256" key="9">
    <source>
        <dbReference type="ARBA" id="ARBA00038319"/>
    </source>
</evidence>
<keyword evidence="4" id="KW-0282">Flagellum</keyword>
<dbReference type="EnsemblMetazoa" id="XM_775137">
    <property type="protein sequence ID" value="XP_780230"/>
    <property type="gene ID" value="LOC574753"/>
</dbReference>
<evidence type="ECO:0000313" key="12">
    <source>
        <dbReference type="Proteomes" id="UP000007110"/>
    </source>
</evidence>
<dbReference type="GO" id="GO:0044458">
    <property type="term" value="P:motile cilium assembly"/>
    <property type="evidence" value="ECO:0000318"/>
    <property type="project" value="GO_Central"/>
</dbReference>
<dbReference type="PANTHER" id="PTHR22069">
    <property type="entry name" value="MITOCHONDRIAL RIBOSOMAL PROTEIN S18"/>
    <property type="match status" value="1"/>
</dbReference>
<reference evidence="12" key="1">
    <citation type="submission" date="2015-02" db="EMBL/GenBank/DDBJ databases">
        <title>Genome sequencing for Strongylocentrotus purpuratus.</title>
        <authorList>
            <person name="Murali S."/>
            <person name="Liu Y."/>
            <person name="Vee V."/>
            <person name="English A."/>
            <person name="Wang M."/>
            <person name="Skinner E."/>
            <person name="Han Y."/>
            <person name="Muzny D.M."/>
            <person name="Worley K.C."/>
            <person name="Gibbs R.A."/>
        </authorList>
    </citation>
    <scope>NUCLEOTIDE SEQUENCE</scope>
</reference>
<dbReference type="FunCoup" id="A0A7M7R9F5">
    <property type="interactions" value="101"/>
</dbReference>
<dbReference type="InParanoid" id="A0A7M7R9F5"/>
<dbReference type="Proteomes" id="UP000007110">
    <property type="component" value="Unassembled WGS sequence"/>
</dbReference>
<evidence type="ECO:0000256" key="5">
    <source>
        <dbReference type="ARBA" id="ARBA00023069"/>
    </source>
</evidence>
<evidence type="ECO:0000256" key="1">
    <source>
        <dbReference type="ARBA" id="ARBA00004611"/>
    </source>
</evidence>
<dbReference type="GO" id="GO:0001534">
    <property type="term" value="C:radial spoke"/>
    <property type="evidence" value="ECO:0007669"/>
    <property type="project" value="InterPro"/>
</dbReference>
<evidence type="ECO:0000256" key="2">
    <source>
        <dbReference type="ARBA" id="ARBA00022490"/>
    </source>
</evidence>
<keyword evidence="7" id="KW-0966">Cell projection</keyword>
<keyword evidence="2" id="KW-0963">Cytoplasm</keyword>
<dbReference type="InterPro" id="IPR055316">
    <property type="entry name" value="RSP9"/>
</dbReference>
<dbReference type="KEGG" id="spu:574753"/>